<reference evidence="7" key="1">
    <citation type="journal article" date="2021" name="Nat. Commun.">
        <title>Genetic determinants of endophytism in the Arabidopsis root mycobiome.</title>
        <authorList>
            <person name="Mesny F."/>
            <person name="Miyauchi S."/>
            <person name="Thiergart T."/>
            <person name="Pickel B."/>
            <person name="Atanasova L."/>
            <person name="Karlsson M."/>
            <person name="Huettel B."/>
            <person name="Barry K.W."/>
            <person name="Haridas S."/>
            <person name="Chen C."/>
            <person name="Bauer D."/>
            <person name="Andreopoulos W."/>
            <person name="Pangilinan J."/>
            <person name="LaButti K."/>
            <person name="Riley R."/>
            <person name="Lipzen A."/>
            <person name="Clum A."/>
            <person name="Drula E."/>
            <person name="Henrissat B."/>
            <person name="Kohler A."/>
            <person name="Grigoriev I.V."/>
            <person name="Martin F.M."/>
            <person name="Hacquard S."/>
        </authorList>
    </citation>
    <scope>NUCLEOTIDE SEQUENCE</scope>
    <source>
        <strain evidence="7">MPI-CAGE-AT-0147</strain>
    </source>
</reference>
<evidence type="ECO:0000259" key="6">
    <source>
        <dbReference type="PROSITE" id="PS51455"/>
    </source>
</evidence>
<dbReference type="PROSITE" id="PS51455">
    <property type="entry name" value="PIPK"/>
    <property type="match status" value="1"/>
</dbReference>
<keyword evidence="8" id="KW-1185">Reference proteome</keyword>
<evidence type="ECO:0000256" key="3">
    <source>
        <dbReference type="SAM" id="MobiDB-lite"/>
    </source>
</evidence>
<dbReference type="Gene3D" id="3.30.800.10">
    <property type="entry name" value="Phosphatidylinositol Phosphate Kinase II Beta"/>
    <property type="match status" value="1"/>
</dbReference>
<keyword evidence="4" id="KW-0812">Transmembrane</keyword>
<evidence type="ECO:0000259" key="5">
    <source>
        <dbReference type="PROSITE" id="PS51350"/>
    </source>
</evidence>
<feature type="compositionally biased region" description="Basic and acidic residues" evidence="3">
    <location>
        <begin position="85"/>
        <end position="94"/>
    </location>
</feature>
<evidence type="ECO:0000256" key="1">
    <source>
        <dbReference type="ARBA" id="ARBA00034125"/>
    </source>
</evidence>
<evidence type="ECO:0000256" key="2">
    <source>
        <dbReference type="PROSITE-ProRule" id="PRU00781"/>
    </source>
</evidence>
<feature type="transmembrane region" description="Helical" evidence="4">
    <location>
        <begin position="590"/>
        <end position="613"/>
    </location>
</feature>
<feature type="region of interest" description="Disordered" evidence="3">
    <location>
        <begin position="85"/>
        <end position="147"/>
    </location>
</feature>
<dbReference type="InterPro" id="IPR027484">
    <property type="entry name" value="PInositol-4-P-5-kinase_N"/>
</dbReference>
<dbReference type="Gene3D" id="3.30.810.10">
    <property type="entry name" value="2-Layer Sandwich"/>
    <property type="match status" value="1"/>
</dbReference>
<keyword evidence="2" id="KW-0808">Transferase</keyword>
<dbReference type="EMBL" id="JAGMUV010000014">
    <property type="protein sequence ID" value="KAH7134211.1"/>
    <property type="molecule type" value="Genomic_DNA"/>
</dbReference>
<name>A0A9P9EBN1_9HYPO</name>
<keyword evidence="2" id="KW-0067">ATP-binding</keyword>
<protein>
    <recommendedName>
        <fullName evidence="9">PIPK domain-containing protein</fullName>
    </recommendedName>
</protein>
<accession>A0A9P9EBN1</accession>
<feature type="transmembrane region" description="Helical" evidence="4">
    <location>
        <begin position="673"/>
        <end position="691"/>
    </location>
</feature>
<dbReference type="InterPro" id="IPR000032">
    <property type="entry name" value="HPr-like"/>
</dbReference>
<dbReference type="InterPro" id="IPR051361">
    <property type="entry name" value="ThrE/Ser_Exporter"/>
</dbReference>
<sequence>MSAEQNDSGRPSGAHTPLRKEKKRVGFHAGERESSGNQKDTFGQDEGILSPSASPKLVPGRTPPGAPDAVELSIALTKILTAEHERTEDQHIIQDRLSPAATTPDVAIPKRPRPALRRETSYNAPEEQQKADLADSQASARQRISMSVARQRANRLALSVNSAPGSRRNSGDLQAPVFQPLIDDSDDDETDVPLKSTMINDEPSHGLRQRIPRINSDTWEHHTVAENLAKSHMNKGKKDLFVPKNHGSTSGTATPILHQDYAHDYVPRPAKYRGGILSSLLKLYNEDKPGAGTSSSGYNTPVTPGTPHLSPRPSPPTSRPGSSVGTPRSRSRTRPGSGLFNHHRSRHSTSSLALTELMKSSSMFAAPGSTEISDHWAEKLKRDKTPPPKKRDQIRITVHIAGIISRHKYLLKLCRALMLYGAPTHRLEEYMTMSSRVLEIEGQFLYIPGCMIISFDDSTTHTTEVKLVRVLQGIDLGRLRDVHNIYKDVVHDKLGVEEATKRLDEVMTAKNKFSTWFRVFLYGVASVCVAPFAFQGRFIDLPVAFLLGCIVGVLQLVCAPSNELYANVFEVSAAVITSFIARGFGSINGGELFCFSALAQSSIALILPGYMVLCSSLELQSYNIVSGSVRMVHAMVYTLFLGYGITIGTSLYGMIDSNATSSTTCSEPLNRNWYFLFVPAFTLCLCLINQAKWKQTPVMIVMALAGFCVNSYCSAYFAGNGQISNMLGALAVGILANLYSRLGGHVQNAWLDMVDWWHLSVRPRLFRKKQDAWSLPSLSDPESRPALAEMPQQQPRKVGYSLAAAAMLPAIFVQVPSGLAAGGSLLAGINSANELTGNSTVSAAASNLGSLDGTAFNVLFKVIQVAIGISVGLFLSALIVYPLGKRRTFVAEDGRAESEFTKLKLQTDGLCRKAHNYGYEAWLRKRGGNELLMRRASVTTTQNGKMKIRASRISASIVRAVLRRCSKATILQIVLSFFAFFKLLLSPFRSDDFAALRHDVWELDENEYATSFKASSDEDEATPLLPSRSNGKDKERGALLVPAGDLGYSGSTFFTTPNAKFLIKSLPRRFEHRFFARQLLDPYISHMRREPHSLLVRITDLVHAPHPSLGAILGTAPTHHIVMENLLYGQDLAETEQARERWETYDLKPSDYFFPERDIADGRLAPQSVKDRLIDEFPGKISVSATHKKELMSLVAGDSQLLADANAVDYSLFLVRYPGPNSIPTPSSPAPVVKSNAGVWRSGVDDTEGRWTYRAVVLDFFWAKHTLHARSMTKLVKAFNKFAHKGPMTITADPVEYRERFLEMIDEMVVVV</sequence>
<keyword evidence="4" id="KW-1133">Transmembrane helix</keyword>
<dbReference type="GO" id="GO:0052742">
    <property type="term" value="F:phosphatidylinositol kinase activity"/>
    <property type="evidence" value="ECO:0007669"/>
    <property type="project" value="InterPro"/>
</dbReference>
<dbReference type="GO" id="GO:0005524">
    <property type="term" value="F:ATP binding"/>
    <property type="evidence" value="ECO:0007669"/>
    <property type="project" value="UniProtKB-UniRule"/>
</dbReference>
<dbReference type="InterPro" id="IPR010619">
    <property type="entry name" value="ThrE-like_N"/>
</dbReference>
<feature type="transmembrane region" description="Helical" evidence="4">
    <location>
        <begin position="798"/>
        <end position="815"/>
    </location>
</feature>
<comment type="similarity">
    <text evidence="1">Belongs to the ThrE exporter (TC 2.A.79) family.</text>
</comment>
<dbReference type="GO" id="GO:0022857">
    <property type="term" value="F:transmembrane transporter activity"/>
    <property type="evidence" value="ECO:0007669"/>
    <property type="project" value="InterPro"/>
</dbReference>
<feature type="region of interest" description="Disordered" evidence="3">
    <location>
        <begin position="1"/>
        <end position="69"/>
    </location>
</feature>
<dbReference type="SMART" id="SM00330">
    <property type="entry name" value="PIPKc"/>
    <property type="match status" value="1"/>
</dbReference>
<feature type="region of interest" description="Disordered" evidence="3">
    <location>
        <begin position="1012"/>
        <end position="1033"/>
    </location>
</feature>
<feature type="transmembrane region" description="Helical" evidence="4">
    <location>
        <begin position="969"/>
        <end position="988"/>
    </location>
</feature>
<keyword evidence="2" id="KW-0547">Nucleotide-binding</keyword>
<keyword evidence="4" id="KW-0472">Membrane</keyword>
<feature type="transmembrane region" description="Helical" evidence="4">
    <location>
        <begin position="698"/>
        <end position="717"/>
    </location>
</feature>
<feature type="compositionally biased region" description="Polar residues" evidence="3">
    <location>
        <begin position="136"/>
        <end position="145"/>
    </location>
</feature>
<evidence type="ECO:0000313" key="8">
    <source>
        <dbReference type="Proteomes" id="UP000738349"/>
    </source>
</evidence>
<dbReference type="PANTHER" id="PTHR31082">
    <property type="entry name" value="PHEROMONE-REGULATED MEMBRANE PROTEIN 10"/>
    <property type="match status" value="1"/>
</dbReference>
<feature type="transmembrane region" description="Helical" evidence="4">
    <location>
        <begin position="539"/>
        <end position="557"/>
    </location>
</feature>
<evidence type="ECO:0000256" key="4">
    <source>
        <dbReference type="SAM" id="Phobius"/>
    </source>
</evidence>
<feature type="transmembrane region" description="Helical" evidence="4">
    <location>
        <begin position="634"/>
        <end position="653"/>
    </location>
</feature>
<dbReference type="InterPro" id="IPR002498">
    <property type="entry name" value="PInositol-4-P-4/5-kinase_core"/>
</dbReference>
<feature type="domain" description="HPr" evidence="5">
    <location>
        <begin position="1251"/>
        <end position="1312"/>
    </location>
</feature>
<evidence type="ECO:0008006" key="9">
    <source>
        <dbReference type="Google" id="ProtNLM"/>
    </source>
</evidence>
<evidence type="ECO:0000313" key="7">
    <source>
        <dbReference type="EMBL" id="KAH7134211.1"/>
    </source>
</evidence>
<dbReference type="InterPro" id="IPR027483">
    <property type="entry name" value="PInositol-4-P-4/5-kinase_C_sf"/>
</dbReference>
<proteinExistence type="inferred from homology"/>
<feature type="region of interest" description="Disordered" evidence="3">
    <location>
        <begin position="288"/>
        <end position="350"/>
    </location>
</feature>
<dbReference type="SUPFAM" id="SSF56104">
    <property type="entry name" value="SAICAR synthase-like"/>
    <property type="match status" value="1"/>
</dbReference>
<dbReference type="Pfam" id="PF06738">
    <property type="entry name" value="ThrE"/>
    <property type="match status" value="1"/>
</dbReference>
<dbReference type="GO" id="GO:0046488">
    <property type="term" value="P:phosphatidylinositol metabolic process"/>
    <property type="evidence" value="ECO:0007669"/>
    <property type="project" value="UniProtKB-UniRule"/>
</dbReference>
<feature type="domain" description="PIPK" evidence="6">
    <location>
        <begin position="941"/>
        <end position="1309"/>
    </location>
</feature>
<dbReference type="PANTHER" id="PTHR31082:SF4">
    <property type="entry name" value="PHEROMONE-REGULATED MEMBRANE PROTEIN 10"/>
    <property type="match status" value="1"/>
</dbReference>
<organism evidence="7 8">
    <name type="scientific">Dactylonectria macrodidyma</name>
    <dbReference type="NCBI Taxonomy" id="307937"/>
    <lineage>
        <taxon>Eukaryota</taxon>
        <taxon>Fungi</taxon>
        <taxon>Dikarya</taxon>
        <taxon>Ascomycota</taxon>
        <taxon>Pezizomycotina</taxon>
        <taxon>Sordariomycetes</taxon>
        <taxon>Hypocreomycetidae</taxon>
        <taxon>Hypocreales</taxon>
        <taxon>Nectriaceae</taxon>
        <taxon>Dactylonectria</taxon>
    </lineage>
</organism>
<feature type="compositionally biased region" description="Polar residues" evidence="3">
    <location>
        <begin position="292"/>
        <end position="303"/>
    </location>
</feature>
<dbReference type="Pfam" id="PF01504">
    <property type="entry name" value="PIP5K"/>
    <property type="match status" value="1"/>
</dbReference>
<dbReference type="Proteomes" id="UP000738349">
    <property type="component" value="Unassembled WGS sequence"/>
</dbReference>
<dbReference type="OrthoDB" id="413008at2759"/>
<dbReference type="PROSITE" id="PS51350">
    <property type="entry name" value="PTS_HPR_DOM"/>
    <property type="match status" value="1"/>
</dbReference>
<comment type="caution">
    <text evidence="7">The sequence shown here is derived from an EMBL/GenBank/DDBJ whole genome shotgun (WGS) entry which is preliminary data.</text>
</comment>
<keyword evidence="2" id="KW-0418">Kinase</keyword>
<feature type="transmembrane region" description="Helical" evidence="4">
    <location>
        <begin position="858"/>
        <end position="881"/>
    </location>
</feature>
<feature type="compositionally biased region" description="Low complexity" evidence="3">
    <location>
        <begin position="319"/>
        <end position="338"/>
    </location>
</feature>
<feature type="transmembrane region" description="Helical" evidence="4">
    <location>
        <begin position="515"/>
        <end position="533"/>
    </location>
</feature>
<gene>
    <name evidence="7" type="ORF">EDB81DRAFT_657568</name>
</gene>
<feature type="transmembrane region" description="Helical" evidence="4">
    <location>
        <begin position="564"/>
        <end position="584"/>
    </location>
</feature>